<dbReference type="EMBL" id="CM000764">
    <property type="protein sequence ID" value="OQU84048.1"/>
    <property type="molecule type" value="Genomic_DNA"/>
</dbReference>
<accession>A0A1Z5RJY7</accession>
<dbReference type="InParanoid" id="A0A1Z5RJY7"/>
<sequence length="207" mass="21240">MESRNGYSSVPNVGDDQSPLVAGFHSLVSLTSLGPTRLAAPPTPCTRCPSLAALCPSPLPLSHGSSTRGSSLLSAVELELSTGWLAAHLSPSPVVHLSPSSSVGTCMGKSLVHIALPLPCSASLSLKHDGGSGPHANGSSPAILAAVPRSPLDLLVVEEASLDPLFDTGLRTQQHGGAHALNPTWRRLPAPGSGEKEVGCALIRRHR</sequence>
<reference evidence="1 2" key="1">
    <citation type="journal article" date="2009" name="Nature">
        <title>The Sorghum bicolor genome and the diversification of grasses.</title>
        <authorList>
            <person name="Paterson A.H."/>
            <person name="Bowers J.E."/>
            <person name="Bruggmann R."/>
            <person name="Dubchak I."/>
            <person name="Grimwood J."/>
            <person name="Gundlach H."/>
            <person name="Haberer G."/>
            <person name="Hellsten U."/>
            <person name="Mitros T."/>
            <person name="Poliakov A."/>
            <person name="Schmutz J."/>
            <person name="Spannagl M."/>
            <person name="Tang H."/>
            <person name="Wang X."/>
            <person name="Wicker T."/>
            <person name="Bharti A.K."/>
            <person name="Chapman J."/>
            <person name="Feltus F.A."/>
            <person name="Gowik U."/>
            <person name="Grigoriev I.V."/>
            <person name="Lyons E."/>
            <person name="Maher C.A."/>
            <person name="Martis M."/>
            <person name="Narechania A."/>
            <person name="Otillar R.P."/>
            <person name="Penning B.W."/>
            <person name="Salamov A.A."/>
            <person name="Wang Y."/>
            <person name="Zhang L."/>
            <person name="Carpita N.C."/>
            <person name="Freeling M."/>
            <person name="Gingle A.R."/>
            <person name="Hash C.T."/>
            <person name="Keller B."/>
            <person name="Klein P."/>
            <person name="Kresovich S."/>
            <person name="McCann M.C."/>
            <person name="Ming R."/>
            <person name="Peterson D.G."/>
            <person name="Mehboob-ur-Rahman"/>
            <person name="Ware D."/>
            <person name="Westhoff P."/>
            <person name="Mayer K.F."/>
            <person name="Messing J."/>
            <person name="Rokhsar D.S."/>
        </authorList>
    </citation>
    <scope>NUCLEOTIDE SEQUENCE [LARGE SCALE GENOMIC DNA]</scope>
    <source>
        <strain evidence="2">cv. BTx623</strain>
    </source>
</reference>
<dbReference type="Gramene" id="OQU84048">
    <property type="protein sequence ID" value="OQU84048"/>
    <property type="gene ID" value="SORBI_3005G220680"/>
</dbReference>
<keyword evidence="2" id="KW-1185">Reference proteome</keyword>
<evidence type="ECO:0000313" key="2">
    <source>
        <dbReference type="Proteomes" id="UP000000768"/>
    </source>
</evidence>
<dbReference type="Proteomes" id="UP000000768">
    <property type="component" value="Chromosome 5"/>
</dbReference>
<evidence type="ECO:0000313" key="1">
    <source>
        <dbReference type="EMBL" id="OQU84048.1"/>
    </source>
</evidence>
<gene>
    <name evidence="1" type="ORF">SORBI_3005G220680</name>
</gene>
<proteinExistence type="predicted"/>
<protein>
    <submittedName>
        <fullName evidence="1">Uncharacterized protein</fullName>
    </submittedName>
</protein>
<reference evidence="2" key="2">
    <citation type="journal article" date="2018" name="Plant J.">
        <title>The Sorghum bicolor reference genome: improved assembly, gene annotations, a transcriptome atlas, and signatures of genome organization.</title>
        <authorList>
            <person name="McCormick R.F."/>
            <person name="Truong S.K."/>
            <person name="Sreedasyam A."/>
            <person name="Jenkins J."/>
            <person name="Shu S."/>
            <person name="Sims D."/>
            <person name="Kennedy M."/>
            <person name="Amirebrahimi M."/>
            <person name="Weers B.D."/>
            <person name="McKinley B."/>
            <person name="Mattison A."/>
            <person name="Morishige D.T."/>
            <person name="Grimwood J."/>
            <person name="Schmutz J."/>
            <person name="Mullet J.E."/>
        </authorList>
    </citation>
    <scope>NUCLEOTIDE SEQUENCE [LARGE SCALE GENOMIC DNA]</scope>
    <source>
        <strain evidence="2">cv. BTx623</strain>
    </source>
</reference>
<organism evidence="1 2">
    <name type="scientific">Sorghum bicolor</name>
    <name type="common">Sorghum</name>
    <name type="synonym">Sorghum vulgare</name>
    <dbReference type="NCBI Taxonomy" id="4558"/>
    <lineage>
        <taxon>Eukaryota</taxon>
        <taxon>Viridiplantae</taxon>
        <taxon>Streptophyta</taxon>
        <taxon>Embryophyta</taxon>
        <taxon>Tracheophyta</taxon>
        <taxon>Spermatophyta</taxon>
        <taxon>Magnoliopsida</taxon>
        <taxon>Liliopsida</taxon>
        <taxon>Poales</taxon>
        <taxon>Poaceae</taxon>
        <taxon>PACMAD clade</taxon>
        <taxon>Panicoideae</taxon>
        <taxon>Andropogonodae</taxon>
        <taxon>Andropogoneae</taxon>
        <taxon>Sorghinae</taxon>
        <taxon>Sorghum</taxon>
    </lineage>
</organism>
<name>A0A1Z5RJY7_SORBI</name>
<dbReference type="AlphaFoldDB" id="A0A1Z5RJY7"/>